<dbReference type="EMBL" id="UPTC01000179">
    <property type="protein sequence ID" value="VBB27087.1"/>
    <property type="molecule type" value="Genomic_DNA"/>
</dbReference>
<organism evidence="4 5">
    <name type="scientific">Acanthocheilonema viteae</name>
    <name type="common">Filarial nematode worm</name>
    <name type="synonym">Dipetalonema viteae</name>
    <dbReference type="NCBI Taxonomy" id="6277"/>
    <lineage>
        <taxon>Eukaryota</taxon>
        <taxon>Metazoa</taxon>
        <taxon>Ecdysozoa</taxon>
        <taxon>Nematoda</taxon>
        <taxon>Chromadorea</taxon>
        <taxon>Rhabditida</taxon>
        <taxon>Spirurina</taxon>
        <taxon>Spiruromorpha</taxon>
        <taxon>Filarioidea</taxon>
        <taxon>Onchocercidae</taxon>
        <taxon>Acanthocheilonema</taxon>
    </lineage>
</organism>
<keyword evidence="5" id="KW-1185">Reference proteome</keyword>
<evidence type="ECO:0000256" key="2">
    <source>
        <dbReference type="ARBA" id="ARBA00022553"/>
    </source>
</evidence>
<reference evidence="4 5" key="1">
    <citation type="submission" date="2018-08" db="EMBL/GenBank/DDBJ databases">
        <authorList>
            <person name="Laetsch R D."/>
            <person name="Stevens L."/>
            <person name="Kumar S."/>
            <person name="Blaxter L. M."/>
        </authorList>
    </citation>
    <scope>NUCLEOTIDE SEQUENCE [LARGE SCALE GENOMIC DNA]</scope>
</reference>
<accession>A0A498SB87</accession>
<gene>
    <name evidence="4" type="ORF">NAV_LOCUS1917</name>
</gene>
<keyword evidence="2" id="KW-0597">Phosphoprotein</keyword>
<dbReference type="PANTHER" id="PTHR12842:SF6">
    <property type="entry name" value="FI01459P"/>
    <property type="match status" value="1"/>
</dbReference>
<protein>
    <submittedName>
        <fullName evidence="4">Uncharacterized protein</fullName>
    </submittedName>
</protein>
<feature type="region of interest" description="Disordered" evidence="3">
    <location>
        <begin position="1"/>
        <end position="66"/>
    </location>
</feature>
<dbReference type="Proteomes" id="UP000276991">
    <property type="component" value="Unassembled WGS sequence"/>
</dbReference>
<proteinExistence type="inferred from homology"/>
<evidence type="ECO:0000256" key="3">
    <source>
        <dbReference type="SAM" id="MobiDB-lite"/>
    </source>
</evidence>
<name>A0A498SB87_ACAVI</name>
<dbReference type="OrthoDB" id="5597648at2759"/>
<comment type="similarity">
    <text evidence="1">Belongs to the FAM114 family.</text>
</comment>
<feature type="compositionally biased region" description="Polar residues" evidence="3">
    <location>
        <begin position="51"/>
        <end position="62"/>
    </location>
</feature>
<evidence type="ECO:0000313" key="4">
    <source>
        <dbReference type="EMBL" id="VBB27087.1"/>
    </source>
</evidence>
<evidence type="ECO:0000256" key="1">
    <source>
        <dbReference type="ARBA" id="ARBA00006903"/>
    </source>
</evidence>
<evidence type="ECO:0000313" key="5">
    <source>
        <dbReference type="Proteomes" id="UP000276991"/>
    </source>
</evidence>
<sequence>MTDSDTESFHSAVGSLSDQEDMNTIDTYLKSEEVDEEEKVSAVQDSKYKFSESSNGKTQNKYSDNKSEVSEMLFVNRKKQMFQDLLFSEESSKCKSILKGQNHDCVSANEAHSDPEREIISVQELKVGDVSSGKMPDSQTPEWPILQYSRMSIGKMSKSKNNGSDKISQKDEKLFEMNGFKVEVAQKFATDSDKKSGIESKVPASGIVDNANMVEKMERCEGRIVIDHEGWDDWELEYAGKDGSVIEIQNENQESPRMLANDEQNRIIASSKLKAGLKTNEVKTSKSFWDWTEFGDMVSAVGEGLTNISSVVESSLGLPTPEELVRGQSMEKLANDYTTKVGRLEVYLKYWILQEREEIASSSIKSYGKLFAGFGANVVTGSLDVLEALGKKTFEKLTLPEQGSEKRRFIFEPERGQNLSDVLREVRESRAEEAAFTTSCITKRELTFIDFFEKFNDTTNQLFNLSREVNEIFTEDLVNTLEEYQDDQQGNFLYNFKEILVAIALPYKDSCLIDSYARCQKRLEKLPDSNNQIFELFLECLADFTAQSVQSVHKLGQLLLITTTVVKQEPFSELHSLIGRQISFFSNQFAQHISAVDTPSEETEELVTAVFLAAVDSFSYVQQSFRLLRPLLIL</sequence>
<dbReference type="InterPro" id="IPR007998">
    <property type="entry name" value="DUF719"/>
</dbReference>
<dbReference type="AlphaFoldDB" id="A0A498SB87"/>
<dbReference type="Pfam" id="PF05334">
    <property type="entry name" value="DUF719"/>
    <property type="match status" value="1"/>
</dbReference>
<dbReference type="PANTHER" id="PTHR12842">
    <property type="entry name" value="FI01459P"/>
    <property type="match status" value="1"/>
</dbReference>